<dbReference type="RefSeq" id="WP_204912489.1">
    <property type="nucleotide sequence ID" value="NZ_BAAAYR010000001.1"/>
</dbReference>
<proteinExistence type="predicted"/>
<evidence type="ECO:0008006" key="6">
    <source>
        <dbReference type="Google" id="ProtNLM"/>
    </source>
</evidence>
<name>A0ABP6WK65_9ACTN</name>
<reference evidence="5" key="1">
    <citation type="journal article" date="2019" name="Int. J. Syst. Evol. Microbiol.">
        <title>The Global Catalogue of Microorganisms (GCM) 10K type strain sequencing project: providing services to taxonomists for standard genome sequencing and annotation.</title>
        <authorList>
            <consortium name="The Broad Institute Genomics Platform"/>
            <consortium name="The Broad Institute Genome Sequencing Center for Infectious Disease"/>
            <person name="Wu L."/>
            <person name="Ma J."/>
        </authorList>
    </citation>
    <scope>NUCLEOTIDE SEQUENCE [LARGE SCALE GENOMIC DNA]</scope>
    <source>
        <strain evidence="5">JCM 16540</strain>
    </source>
</reference>
<feature type="domain" description="Winged helix-turn-helix" evidence="3">
    <location>
        <begin position="434"/>
        <end position="508"/>
    </location>
</feature>
<dbReference type="Pfam" id="PF13271">
    <property type="entry name" value="DUF4062"/>
    <property type="match status" value="1"/>
</dbReference>
<comment type="caution">
    <text evidence="4">The sequence shown here is derived from an EMBL/GenBank/DDBJ whole genome shotgun (WGS) entry which is preliminary data.</text>
</comment>
<evidence type="ECO:0000313" key="4">
    <source>
        <dbReference type="EMBL" id="GAA3552122.1"/>
    </source>
</evidence>
<dbReference type="InterPro" id="IPR049945">
    <property type="entry name" value="AAA_22"/>
</dbReference>
<evidence type="ECO:0000259" key="2">
    <source>
        <dbReference type="Pfam" id="PF13401"/>
    </source>
</evidence>
<dbReference type="EMBL" id="BAAAYR010000001">
    <property type="protein sequence ID" value="GAA3552122.1"/>
    <property type="molecule type" value="Genomic_DNA"/>
</dbReference>
<dbReference type="PANTHER" id="PTHR47691:SF3">
    <property type="entry name" value="HTH-TYPE TRANSCRIPTIONAL REGULATOR RV0890C-RELATED"/>
    <property type="match status" value="1"/>
</dbReference>
<feature type="domain" description="ORC1/DEAH AAA+ ATPase" evidence="2">
    <location>
        <begin position="197"/>
        <end position="292"/>
    </location>
</feature>
<sequence>MITTPDRRLRVFVSSTLQELALERRAVQAVITQLRLTPVMFELGARPHAPRDLYRAYLDQSDVFVGVYAGSYGWVAPDEEISGLEDEYRLSGDRPKLIYVKSGVEQQPRLRELLNRIRDDDEASYKRFTDADELAELLGDDLAVLLTERFAASQAPRDGAVEPLRPGRVPVPPTPLVGRDAEVEEVLTRLADPAVRLVTLVGPGGIGKTRLALQAAVLAPGVDEETVWFVDLTSVSDAAGVVDAVAAAFGVRREGSRPLLDVLVDRLGDRDLLLVLDNFEQVVDAAPDLARLLDGCRRLTLLVTSRTVLGLRGEHVLNVVPLAVPATGAEVTVEDVAASAAVELLVARARQVRPGFRLTPTNADAVAALCRLLDGIPLALELAAAQLRVLSPATLLMRLRDRLDRSLDLSADLADVPSRQRTLRATLDWSHSLLDEAQRTLLARLSVFSGRWTIDAAEAVGAADGDLPVEETLAGLVSESLVVLDDTDAEQLRFRLLSPVRGFAAERLVERGEREATLARLTDHLVRFAEQAGPELLGADNAVWAELVDAQLEDVLGAANRAVADDDAETVVRIAAPLFPYWWGRGLLLQMSALAEGAAGLPSAHRLAMVPRASLLWARGMFRISQGRLTEAEPLLDELLACLDAPGVERLRAFALAGLALARVQTTPEERSALVTDAVSLFRGLHDDWGLAFAMSVQGQLALASGDPVGAVRTHTEALAAARRIASEYLEVQLLDLLGLDALAGGDLAGARTNLVAAAEVHGHLADSEGSANCLGGFAAVALLQGRPEVAAELLAVATRTRELVGVSVWPALQPGAAALEAGVRAALGPAGWDAAVARGRAMPMLRGLAYAVEATA</sequence>
<evidence type="ECO:0000259" key="1">
    <source>
        <dbReference type="Pfam" id="PF13271"/>
    </source>
</evidence>
<accession>A0ABP6WK65</accession>
<dbReference type="Gene3D" id="1.25.40.10">
    <property type="entry name" value="Tetratricopeptide repeat domain"/>
    <property type="match status" value="1"/>
</dbReference>
<feature type="domain" description="DUF4062" evidence="1">
    <location>
        <begin position="10"/>
        <end position="89"/>
    </location>
</feature>
<evidence type="ECO:0000313" key="5">
    <source>
        <dbReference type="Proteomes" id="UP001500767"/>
    </source>
</evidence>
<dbReference type="PANTHER" id="PTHR47691">
    <property type="entry name" value="REGULATOR-RELATED"/>
    <property type="match status" value="1"/>
</dbReference>
<gene>
    <name evidence="4" type="ORF">GCM10022197_03850</name>
</gene>
<keyword evidence="5" id="KW-1185">Reference proteome</keyword>
<dbReference type="Pfam" id="PF13401">
    <property type="entry name" value="AAA_22"/>
    <property type="match status" value="1"/>
</dbReference>
<dbReference type="Proteomes" id="UP001500767">
    <property type="component" value="Unassembled WGS sequence"/>
</dbReference>
<dbReference type="SUPFAM" id="SSF52540">
    <property type="entry name" value="P-loop containing nucleoside triphosphate hydrolases"/>
    <property type="match status" value="1"/>
</dbReference>
<evidence type="ECO:0000259" key="3">
    <source>
        <dbReference type="Pfam" id="PF25872"/>
    </source>
</evidence>
<dbReference type="PRINTS" id="PR00364">
    <property type="entry name" value="DISEASERSIST"/>
</dbReference>
<dbReference type="InterPro" id="IPR027417">
    <property type="entry name" value="P-loop_NTPase"/>
</dbReference>
<dbReference type="InterPro" id="IPR058852">
    <property type="entry name" value="HTH_77"/>
</dbReference>
<dbReference type="InterPro" id="IPR011990">
    <property type="entry name" value="TPR-like_helical_dom_sf"/>
</dbReference>
<dbReference type="InterPro" id="IPR025139">
    <property type="entry name" value="DUF4062"/>
</dbReference>
<dbReference type="Pfam" id="PF25872">
    <property type="entry name" value="HTH_77"/>
    <property type="match status" value="1"/>
</dbReference>
<organism evidence="4 5">
    <name type="scientific">Microlunatus spumicola</name>
    <dbReference type="NCBI Taxonomy" id="81499"/>
    <lineage>
        <taxon>Bacteria</taxon>
        <taxon>Bacillati</taxon>
        <taxon>Actinomycetota</taxon>
        <taxon>Actinomycetes</taxon>
        <taxon>Propionibacteriales</taxon>
        <taxon>Propionibacteriaceae</taxon>
        <taxon>Microlunatus</taxon>
    </lineage>
</organism>
<protein>
    <recommendedName>
        <fullName evidence="6">DUF4062 domain-containing protein</fullName>
    </recommendedName>
</protein>
<dbReference type="Gene3D" id="3.40.50.300">
    <property type="entry name" value="P-loop containing nucleotide triphosphate hydrolases"/>
    <property type="match status" value="1"/>
</dbReference>